<keyword evidence="1" id="KW-1133">Transmembrane helix</keyword>
<keyword evidence="1" id="KW-0812">Transmembrane</keyword>
<dbReference type="RefSeq" id="WP_308731921.1">
    <property type="nucleotide sequence ID" value="NZ_JAJEQN010000024.1"/>
</dbReference>
<sequence>MGLFKRSMAVTSINFNCWRRDFRVKFILLFTALIVFNTLKPVLQYGLDNGVVSTPLLLPLLFGSTEISIGTPKMYFHIGLILLLCDAPFYYPITPYAIMRSKRSGWCIGTCLYIAAVSLVYIAFITVCAALVAVPILSLRDSWDGAAADLIYGTSQMSKEQLAQLYPTVIPIIVVKYLYPSGATLYTFLTAWASFTLLGMILYLVSLISKNILWGLAVTGIIVFLDPILMWLAWPKNYWLQYFSPVCWTSVESLDSVQAHRALTIPAVSALYVILLLASFVAIYYQSKRIMITDLQGNNEQ</sequence>
<feature type="transmembrane region" description="Helical" evidence="1">
    <location>
        <begin position="105"/>
        <end position="134"/>
    </location>
</feature>
<name>A0AAE3JBY8_9FIRM</name>
<gene>
    <name evidence="2" type="ORF">LKD48_09935</name>
</gene>
<evidence type="ECO:0000313" key="3">
    <source>
        <dbReference type="Proteomes" id="UP001198200"/>
    </source>
</evidence>
<feature type="transmembrane region" description="Helical" evidence="1">
    <location>
        <begin position="74"/>
        <end position="93"/>
    </location>
</feature>
<feature type="transmembrane region" description="Helical" evidence="1">
    <location>
        <begin position="263"/>
        <end position="285"/>
    </location>
</feature>
<proteinExistence type="predicted"/>
<dbReference type="EMBL" id="JAJEQN010000024">
    <property type="protein sequence ID" value="MCC2221950.1"/>
    <property type="molecule type" value="Genomic_DNA"/>
</dbReference>
<dbReference type="AlphaFoldDB" id="A0AAE3JBY8"/>
<comment type="caution">
    <text evidence="2">The sequence shown here is derived from an EMBL/GenBank/DDBJ whole genome shotgun (WGS) entry which is preliminary data.</text>
</comment>
<reference evidence="2 3" key="1">
    <citation type="submission" date="2021-10" db="EMBL/GenBank/DDBJ databases">
        <title>Anaerobic single-cell dispensing facilitates the cultivation of human gut bacteria.</title>
        <authorList>
            <person name="Afrizal A."/>
        </authorList>
    </citation>
    <scope>NUCLEOTIDE SEQUENCE [LARGE SCALE GENOMIC DNA]</scope>
    <source>
        <strain evidence="2 3">CLA-AA-H224</strain>
    </source>
</reference>
<feature type="transmembrane region" description="Helical" evidence="1">
    <location>
        <begin position="185"/>
        <end position="205"/>
    </location>
</feature>
<evidence type="ECO:0000313" key="2">
    <source>
        <dbReference type="EMBL" id="MCC2221950.1"/>
    </source>
</evidence>
<keyword evidence="1" id="KW-0472">Membrane</keyword>
<evidence type="ECO:0000256" key="1">
    <source>
        <dbReference type="SAM" id="Phobius"/>
    </source>
</evidence>
<protein>
    <submittedName>
        <fullName evidence="2">Uncharacterized protein</fullName>
    </submittedName>
</protein>
<dbReference type="Proteomes" id="UP001198200">
    <property type="component" value="Unassembled WGS sequence"/>
</dbReference>
<keyword evidence="3" id="KW-1185">Reference proteome</keyword>
<organism evidence="2 3">
    <name type="scientific">Anthropogastromicrobium aceti</name>
    <dbReference type="NCBI Taxonomy" id="2981768"/>
    <lineage>
        <taxon>Bacteria</taxon>
        <taxon>Bacillati</taxon>
        <taxon>Bacillota</taxon>
        <taxon>Clostridia</taxon>
        <taxon>Lachnospirales</taxon>
        <taxon>Lachnospiraceae</taxon>
        <taxon>Anthropogastromicrobium</taxon>
    </lineage>
</organism>
<accession>A0AAE3JBY8</accession>
<feature type="transmembrane region" description="Helical" evidence="1">
    <location>
        <begin position="212"/>
        <end position="234"/>
    </location>
</feature>